<dbReference type="InterPro" id="IPR019775">
    <property type="entry name" value="WD40_repeat_CS"/>
</dbReference>
<dbReference type="SMART" id="SM00320">
    <property type="entry name" value="WD40"/>
    <property type="match status" value="4"/>
</dbReference>
<dbReference type="InterPro" id="IPR015943">
    <property type="entry name" value="WD40/YVTN_repeat-like_dom_sf"/>
</dbReference>
<evidence type="ECO:0000259" key="5">
    <source>
        <dbReference type="Pfam" id="PF25048"/>
    </source>
</evidence>
<feature type="domain" description="TEP-1 C-terminal beta-propeller" evidence="5">
    <location>
        <begin position="7"/>
        <end position="59"/>
    </location>
</feature>
<organism evidence="6 7">
    <name type="scientific">Tetraparma gracilis</name>
    <dbReference type="NCBI Taxonomy" id="2962635"/>
    <lineage>
        <taxon>Eukaryota</taxon>
        <taxon>Sar</taxon>
        <taxon>Stramenopiles</taxon>
        <taxon>Ochrophyta</taxon>
        <taxon>Bolidophyceae</taxon>
        <taxon>Parmales</taxon>
        <taxon>Triparmaceae</taxon>
        <taxon>Tetraparma</taxon>
    </lineage>
</organism>
<evidence type="ECO:0000256" key="3">
    <source>
        <dbReference type="ARBA" id="ARBA00022737"/>
    </source>
</evidence>
<evidence type="ECO:0000313" key="7">
    <source>
        <dbReference type="Proteomes" id="UP001165060"/>
    </source>
</evidence>
<comment type="caution">
    <text evidence="6">The sequence shown here is derived from an EMBL/GenBank/DDBJ whole genome shotgun (WGS) entry which is preliminary data.</text>
</comment>
<evidence type="ECO:0000313" key="6">
    <source>
        <dbReference type="EMBL" id="GMI31028.1"/>
    </source>
</evidence>
<protein>
    <recommendedName>
        <fullName evidence="5">TEP-1 C-terminal beta-propeller domain-containing protein</fullName>
    </recommendedName>
</protein>
<gene>
    <name evidence="6" type="ORF">TeGR_g13295</name>
</gene>
<evidence type="ECO:0000256" key="4">
    <source>
        <dbReference type="PROSITE-ProRule" id="PRU00221"/>
    </source>
</evidence>
<dbReference type="EMBL" id="BRYB01005954">
    <property type="protein sequence ID" value="GMI31028.1"/>
    <property type="molecule type" value="Genomic_DNA"/>
</dbReference>
<name>A0ABQ6MQY5_9STRA</name>
<feature type="repeat" description="WD" evidence="4">
    <location>
        <begin position="36"/>
        <end position="72"/>
    </location>
</feature>
<feature type="repeat" description="WD" evidence="4">
    <location>
        <begin position="133"/>
        <end position="161"/>
    </location>
</feature>
<keyword evidence="2 4" id="KW-0853">WD repeat</keyword>
<dbReference type="PRINTS" id="PR00320">
    <property type="entry name" value="GPROTEINBRPT"/>
</dbReference>
<keyword evidence="3" id="KW-0677">Repeat</keyword>
<evidence type="ECO:0000256" key="2">
    <source>
        <dbReference type="ARBA" id="ARBA00022574"/>
    </source>
</evidence>
<proteinExistence type="inferred from homology"/>
<dbReference type="InterPro" id="IPR020472">
    <property type="entry name" value="WD40_PAC1"/>
</dbReference>
<reference evidence="6 7" key="1">
    <citation type="journal article" date="2023" name="Commun. Biol.">
        <title>Genome analysis of Parmales, the sister group of diatoms, reveals the evolutionary specialization of diatoms from phago-mixotrophs to photoautotrophs.</title>
        <authorList>
            <person name="Ban H."/>
            <person name="Sato S."/>
            <person name="Yoshikawa S."/>
            <person name="Yamada K."/>
            <person name="Nakamura Y."/>
            <person name="Ichinomiya M."/>
            <person name="Sato N."/>
            <person name="Blanc-Mathieu R."/>
            <person name="Endo H."/>
            <person name="Kuwata A."/>
            <person name="Ogata H."/>
        </authorList>
    </citation>
    <scope>NUCLEOTIDE SEQUENCE [LARGE SCALE GENOMIC DNA]</scope>
</reference>
<sequence length="220" mass="24297">GFQREGRWMYSASEDGTIKIWDLRSPQFQRSFSCGSAVNAVALHPNQAEIISGDQNGNVRVWDLATSKQVNQLVPDGNVPIRDVSVAEDAKCVVAANQNAEVFVWRPETSAKYTEVTRFFAHETGYCIKARISPDCRTLVTTGSDKTARLWDTATWTQQQTLAQHQGWVWDATYSADSSYLVTASSDHSAKLWSLSSGEVVRQYTGHQGAVTCVALNDST</sequence>
<dbReference type="PROSITE" id="PS50294">
    <property type="entry name" value="WD_REPEATS_REGION"/>
    <property type="match status" value="2"/>
</dbReference>
<dbReference type="PROSITE" id="PS50082">
    <property type="entry name" value="WD_REPEATS_2"/>
    <property type="match status" value="4"/>
</dbReference>
<dbReference type="Pfam" id="PF25048">
    <property type="entry name" value="Beta-prop_TEP1_C"/>
    <property type="match status" value="1"/>
</dbReference>
<dbReference type="Pfam" id="PF00400">
    <property type="entry name" value="WD40"/>
    <property type="match status" value="3"/>
</dbReference>
<dbReference type="InterPro" id="IPR037588">
    <property type="entry name" value="MLST8"/>
</dbReference>
<dbReference type="SUPFAM" id="SSF50978">
    <property type="entry name" value="WD40 repeat-like"/>
    <property type="match status" value="1"/>
</dbReference>
<evidence type="ECO:0000256" key="1">
    <source>
        <dbReference type="ARBA" id="ARBA00009890"/>
    </source>
</evidence>
<dbReference type="PANTHER" id="PTHR19842">
    <property type="entry name" value="G BETA-LIKE PROTEIN GBL"/>
    <property type="match status" value="1"/>
</dbReference>
<comment type="similarity">
    <text evidence="1">Belongs to the WD repeat LST8 family.</text>
</comment>
<dbReference type="InterPro" id="IPR036322">
    <property type="entry name" value="WD40_repeat_dom_sf"/>
</dbReference>
<keyword evidence="7" id="KW-1185">Reference proteome</keyword>
<dbReference type="Gene3D" id="2.130.10.10">
    <property type="entry name" value="YVTN repeat-like/Quinoprotein amine dehydrogenase"/>
    <property type="match status" value="1"/>
</dbReference>
<accession>A0ABQ6MQY5</accession>
<dbReference type="PANTHER" id="PTHR19842:SF0">
    <property type="entry name" value="TARGET OF RAPAMYCIN COMPLEX SUBUNIT LST8"/>
    <property type="match status" value="1"/>
</dbReference>
<dbReference type="PROSITE" id="PS00678">
    <property type="entry name" value="WD_REPEATS_1"/>
    <property type="match status" value="2"/>
</dbReference>
<feature type="repeat" description="WD" evidence="4">
    <location>
        <begin position="162"/>
        <end position="203"/>
    </location>
</feature>
<dbReference type="InterPro" id="IPR056828">
    <property type="entry name" value="Beta-prop_TEP1_C"/>
</dbReference>
<feature type="non-terminal residue" evidence="6">
    <location>
        <position position="1"/>
    </location>
</feature>
<feature type="repeat" description="WD" evidence="4">
    <location>
        <begin position="1"/>
        <end position="31"/>
    </location>
</feature>
<dbReference type="Proteomes" id="UP001165060">
    <property type="component" value="Unassembled WGS sequence"/>
</dbReference>
<dbReference type="InterPro" id="IPR001680">
    <property type="entry name" value="WD40_rpt"/>
</dbReference>